<feature type="coiled-coil region" evidence="1">
    <location>
        <begin position="227"/>
        <end position="322"/>
    </location>
</feature>
<dbReference type="AlphaFoldDB" id="A0A3N4HA80"/>
<gene>
    <name evidence="3" type="ORF">BJ508DRAFT_91724</name>
</gene>
<evidence type="ECO:0000313" key="3">
    <source>
        <dbReference type="EMBL" id="RPA71489.1"/>
    </source>
</evidence>
<evidence type="ECO:0000256" key="2">
    <source>
        <dbReference type="SAM" id="MobiDB-lite"/>
    </source>
</evidence>
<evidence type="ECO:0000313" key="4">
    <source>
        <dbReference type="Proteomes" id="UP000275078"/>
    </source>
</evidence>
<dbReference type="Proteomes" id="UP000275078">
    <property type="component" value="Unassembled WGS sequence"/>
</dbReference>
<feature type="compositionally biased region" description="Low complexity" evidence="2">
    <location>
        <begin position="150"/>
        <end position="167"/>
    </location>
</feature>
<reference evidence="3 4" key="1">
    <citation type="journal article" date="2018" name="Nat. Ecol. Evol.">
        <title>Pezizomycetes genomes reveal the molecular basis of ectomycorrhizal truffle lifestyle.</title>
        <authorList>
            <person name="Murat C."/>
            <person name="Payen T."/>
            <person name="Noel B."/>
            <person name="Kuo A."/>
            <person name="Morin E."/>
            <person name="Chen J."/>
            <person name="Kohler A."/>
            <person name="Krizsan K."/>
            <person name="Balestrini R."/>
            <person name="Da Silva C."/>
            <person name="Montanini B."/>
            <person name="Hainaut M."/>
            <person name="Levati E."/>
            <person name="Barry K.W."/>
            <person name="Belfiori B."/>
            <person name="Cichocki N."/>
            <person name="Clum A."/>
            <person name="Dockter R.B."/>
            <person name="Fauchery L."/>
            <person name="Guy J."/>
            <person name="Iotti M."/>
            <person name="Le Tacon F."/>
            <person name="Lindquist E.A."/>
            <person name="Lipzen A."/>
            <person name="Malagnac F."/>
            <person name="Mello A."/>
            <person name="Molinier V."/>
            <person name="Miyauchi S."/>
            <person name="Poulain J."/>
            <person name="Riccioni C."/>
            <person name="Rubini A."/>
            <person name="Sitrit Y."/>
            <person name="Splivallo R."/>
            <person name="Traeger S."/>
            <person name="Wang M."/>
            <person name="Zifcakova L."/>
            <person name="Wipf D."/>
            <person name="Zambonelli A."/>
            <person name="Paolocci F."/>
            <person name="Nowrousian M."/>
            <person name="Ottonello S."/>
            <person name="Baldrian P."/>
            <person name="Spatafora J.W."/>
            <person name="Henrissat B."/>
            <person name="Nagy L.G."/>
            <person name="Aury J.M."/>
            <person name="Wincker P."/>
            <person name="Grigoriev I.V."/>
            <person name="Bonfante P."/>
            <person name="Martin F.M."/>
        </authorList>
    </citation>
    <scope>NUCLEOTIDE SEQUENCE [LARGE SCALE GENOMIC DNA]</scope>
    <source>
        <strain evidence="3 4">RN42</strain>
    </source>
</reference>
<feature type="region of interest" description="Disordered" evidence="2">
    <location>
        <begin position="45"/>
        <end position="217"/>
    </location>
</feature>
<protein>
    <submittedName>
        <fullName evidence="3">Uncharacterized protein</fullName>
    </submittedName>
</protein>
<sequence>MDSASAHTPPYKAQPNFCFKLVESATPEQLAEARKQLLLRGLATNSSPIGTTQTASSTTTSLSQQHHHQSHHHIHSQTHSHSLSQSPTPSTPIAPTSTVLLSRSLPPTHPSPPTSQAHPNSHTPTTSPTLPTQTPHLSPTSLKRLHDSNPHLSPTTTTTSSQFTDPTAFLFPTPDLKRPAPDDPSTTPSFPPGRPRKKPRTPTTTPPSIPISQPYTAPTILSPHKLLEDAQKLLMERQARLLRLESENKRLLETHRTEMERMRNSYERRLHMAKEAHDEEVAGLNAKISLLEEVGLQKEVAYREKEKLADDLKEVVEGLRSERSGKGEEGWKERFLESEKEGDALRERLARVEARAAVVGGRVGGVLERWRGEVERLGRGVEEEVRGLIGES</sequence>
<keyword evidence="1" id="KW-0175">Coiled coil</keyword>
<keyword evidence="4" id="KW-1185">Reference proteome</keyword>
<dbReference type="PRINTS" id="PR01217">
    <property type="entry name" value="PRICHEXTENSN"/>
</dbReference>
<dbReference type="EMBL" id="ML119924">
    <property type="protein sequence ID" value="RPA71489.1"/>
    <property type="molecule type" value="Genomic_DNA"/>
</dbReference>
<feature type="compositionally biased region" description="Low complexity" evidence="2">
    <location>
        <begin position="114"/>
        <end position="142"/>
    </location>
</feature>
<accession>A0A3N4HA80</accession>
<evidence type="ECO:0000256" key="1">
    <source>
        <dbReference type="SAM" id="Coils"/>
    </source>
</evidence>
<feature type="compositionally biased region" description="Low complexity" evidence="2">
    <location>
        <begin position="51"/>
        <end position="64"/>
    </location>
</feature>
<feature type="compositionally biased region" description="Basic residues" evidence="2">
    <location>
        <begin position="65"/>
        <end position="78"/>
    </location>
</feature>
<name>A0A3N4HA80_ASCIM</name>
<feature type="compositionally biased region" description="Low complexity" evidence="2">
    <location>
        <begin position="79"/>
        <end position="106"/>
    </location>
</feature>
<proteinExistence type="predicted"/>
<organism evidence="3 4">
    <name type="scientific">Ascobolus immersus RN42</name>
    <dbReference type="NCBI Taxonomy" id="1160509"/>
    <lineage>
        <taxon>Eukaryota</taxon>
        <taxon>Fungi</taxon>
        <taxon>Dikarya</taxon>
        <taxon>Ascomycota</taxon>
        <taxon>Pezizomycotina</taxon>
        <taxon>Pezizomycetes</taxon>
        <taxon>Pezizales</taxon>
        <taxon>Ascobolaceae</taxon>
        <taxon>Ascobolus</taxon>
    </lineage>
</organism>